<dbReference type="Proteomes" id="UP000325255">
    <property type="component" value="Unassembled WGS sequence"/>
</dbReference>
<feature type="compositionally biased region" description="Low complexity" evidence="1">
    <location>
        <begin position="370"/>
        <end position="382"/>
    </location>
</feature>
<protein>
    <submittedName>
        <fullName evidence="2">Tail fiber protein</fullName>
    </submittedName>
</protein>
<reference evidence="2 3" key="1">
    <citation type="submission" date="2019-09" db="EMBL/GenBank/DDBJ databases">
        <title>Genome sequence of Rhodovastum atsumiense, a diverse member of the Acetobacteraceae family of non-sulfur purple photosynthetic bacteria.</title>
        <authorList>
            <person name="Meyer T."/>
            <person name="Kyndt J."/>
        </authorList>
    </citation>
    <scope>NUCLEOTIDE SEQUENCE [LARGE SCALE GENOMIC DNA]</scope>
    <source>
        <strain evidence="2 3">DSM 21279</strain>
    </source>
</reference>
<sequence length="447" mass="45052">MSTTTERPIVWPGEIPDDRDILAGWVSGMISDGLLAQAVLGSDTVADGFACAPTAPASLSLTVAPGVLWQLAAVDNTAYGSMPADTAHAVSKSFWLADAATLAFTPPTTPGYTQNFLIQAGGAESDTEATVLPYYNADNPDSPFSGPGGSGEAQPTRRRRTVSLQVLAGAAAPSGSQMTPAPTSGFAPLWIVSVANGATALTSANVAMHPSAPFVGPKLRARAPLESPALTGTPTAPTPPAADSSTRLATTAFVHDTLGSATSGGFSVPIGGIIMWSGTSVPAYYHLCDGSGGTPDLRDRFIVGSGGSYGVGTTGGSIAQGGTTDAQGGHAHGGATKGHALTEAEMPSHSHSASADTQGDHTHPVGTWPVNGSGSLVGGSNNADQSGHGMGHTETAGAHGHNVSVGWTGGNQTHGHDLWPDGTHAHNVSIPDARPPFYALAFIMRVS</sequence>
<feature type="compositionally biased region" description="Low complexity" evidence="1">
    <location>
        <begin position="320"/>
        <end position="329"/>
    </location>
</feature>
<dbReference type="EMBL" id="VWPK01000017">
    <property type="protein sequence ID" value="KAA5611890.1"/>
    <property type="molecule type" value="Genomic_DNA"/>
</dbReference>
<evidence type="ECO:0000256" key="1">
    <source>
        <dbReference type="SAM" id="MobiDB-lite"/>
    </source>
</evidence>
<organism evidence="2 3">
    <name type="scientific">Rhodovastum atsumiense</name>
    <dbReference type="NCBI Taxonomy" id="504468"/>
    <lineage>
        <taxon>Bacteria</taxon>
        <taxon>Pseudomonadati</taxon>
        <taxon>Pseudomonadota</taxon>
        <taxon>Alphaproteobacteria</taxon>
        <taxon>Acetobacterales</taxon>
        <taxon>Acetobacteraceae</taxon>
        <taxon>Rhodovastum</taxon>
    </lineage>
</organism>
<name>A0A5M6IU97_9PROT</name>
<dbReference type="AlphaFoldDB" id="A0A5M6IU97"/>
<comment type="caution">
    <text evidence="2">The sequence shown here is derived from an EMBL/GenBank/DDBJ whole genome shotgun (WGS) entry which is preliminary data.</text>
</comment>
<evidence type="ECO:0000313" key="3">
    <source>
        <dbReference type="Proteomes" id="UP000325255"/>
    </source>
</evidence>
<dbReference type="OrthoDB" id="7284492at2"/>
<feature type="region of interest" description="Disordered" evidence="1">
    <location>
        <begin position="316"/>
        <end position="420"/>
    </location>
</feature>
<evidence type="ECO:0000313" key="2">
    <source>
        <dbReference type="EMBL" id="KAA5611890.1"/>
    </source>
</evidence>
<dbReference type="CDD" id="cd22641">
    <property type="entry name" value="C24-like"/>
    <property type="match status" value="1"/>
</dbReference>
<keyword evidence="3" id="KW-1185">Reference proteome</keyword>
<proteinExistence type="predicted"/>
<dbReference type="RefSeq" id="WP_150041184.1">
    <property type="nucleotide sequence ID" value="NZ_OW485605.1"/>
</dbReference>
<gene>
    <name evidence="2" type="ORF">F1189_12725</name>
</gene>
<accession>A0A5M6IU97</accession>
<feature type="region of interest" description="Disordered" evidence="1">
    <location>
        <begin position="138"/>
        <end position="160"/>
    </location>
</feature>
<dbReference type="SUPFAM" id="SSF88874">
    <property type="entry name" value="Receptor-binding domain of short tail fibre protein gp12"/>
    <property type="match status" value="1"/>
</dbReference>